<sequence length="57" mass="5587">MSFEEDLAEAICATRSAMMAAAAAAAAVETEAGAVEIADAVEEEAGDDGAARVAVVS</sequence>
<reference evidence="1 2" key="1">
    <citation type="submission" date="2009-11" db="EMBL/GenBank/DDBJ databases">
        <title>Annotation of Allomyces macrogynus ATCC 38327.</title>
        <authorList>
            <consortium name="The Broad Institute Genome Sequencing Platform"/>
            <person name="Russ C."/>
            <person name="Cuomo C."/>
            <person name="Burger G."/>
            <person name="Gray M.W."/>
            <person name="Holland P.W.H."/>
            <person name="King N."/>
            <person name="Lang F.B.F."/>
            <person name="Roger A.J."/>
            <person name="Ruiz-Trillo I."/>
            <person name="Young S.K."/>
            <person name="Zeng Q."/>
            <person name="Gargeya S."/>
            <person name="Fitzgerald M."/>
            <person name="Haas B."/>
            <person name="Abouelleil A."/>
            <person name="Alvarado L."/>
            <person name="Arachchi H.M."/>
            <person name="Berlin A."/>
            <person name="Chapman S.B."/>
            <person name="Gearin G."/>
            <person name="Goldberg J."/>
            <person name="Griggs A."/>
            <person name="Gujja S."/>
            <person name="Hansen M."/>
            <person name="Heiman D."/>
            <person name="Howarth C."/>
            <person name="Larimer J."/>
            <person name="Lui A."/>
            <person name="MacDonald P.J.P."/>
            <person name="McCowen C."/>
            <person name="Montmayeur A."/>
            <person name="Murphy C."/>
            <person name="Neiman D."/>
            <person name="Pearson M."/>
            <person name="Priest M."/>
            <person name="Roberts A."/>
            <person name="Saif S."/>
            <person name="Shea T."/>
            <person name="Sisk P."/>
            <person name="Stolte C."/>
            <person name="Sykes S."/>
            <person name="Wortman J."/>
            <person name="Nusbaum C."/>
            <person name="Birren B."/>
        </authorList>
    </citation>
    <scope>NUCLEOTIDE SEQUENCE [LARGE SCALE GENOMIC DNA]</scope>
    <source>
        <strain evidence="1 2">ATCC 38327</strain>
    </source>
</reference>
<organism evidence="1 2">
    <name type="scientific">Allomyces macrogynus (strain ATCC 38327)</name>
    <name type="common">Allomyces javanicus var. macrogynus</name>
    <dbReference type="NCBI Taxonomy" id="578462"/>
    <lineage>
        <taxon>Eukaryota</taxon>
        <taxon>Fungi</taxon>
        <taxon>Fungi incertae sedis</taxon>
        <taxon>Blastocladiomycota</taxon>
        <taxon>Blastocladiomycetes</taxon>
        <taxon>Blastocladiales</taxon>
        <taxon>Blastocladiaceae</taxon>
        <taxon>Allomyces</taxon>
    </lineage>
</organism>
<gene>
    <name evidence="1" type="ORF">AMAG_19883</name>
</gene>
<evidence type="ECO:0000313" key="1">
    <source>
        <dbReference type="EMBL" id="KNE69207.1"/>
    </source>
</evidence>
<dbReference type="EMBL" id="GG745360">
    <property type="protein sequence ID" value="KNE69207.1"/>
    <property type="molecule type" value="Genomic_DNA"/>
</dbReference>
<dbReference type="Proteomes" id="UP000054350">
    <property type="component" value="Unassembled WGS sequence"/>
</dbReference>
<evidence type="ECO:0000313" key="2">
    <source>
        <dbReference type="Proteomes" id="UP000054350"/>
    </source>
</evidence>
<dbReference type="VEuPathDB" id="FungiDB:AMAG_19883"/>
<reference evidence="2" key="2">
    <citation type="submission" date="2009-11" db="EMBL/GenBank/DDBJ databases">
        <title>The Genome Sequence of Allomyces macrogynus strain ATCC 38327.</title>
        <authorList>
            <consortium name="The Broad Institute Genome Sequencing Platform"/>
            <person name="Russ C."/>
            <person name="Cuomo C."/>
            <person name="Shea T."/>
            <person name="Young S.K."/>
            <person name="Zeng Q."/>
            <person name="Koehrsen M."/>
            <person name="Haas B."/>
            <person name="Borodovsky M."/>
            <person name="Guigo R."/>
            <person name="Alvarado L."/>
            <person name="Berlin A."/>
            <person name="Borenstein D."/>
            <person name="Chen Z."/>
            <person name="Engels R."/>
            <person name="Freedman E."/>
            <person name="Gellesch M."/>
            <person name="Goldberg J."/>
            <person name="Griggs A."/>
            <person name="Gujja S."/>
            <person name="Heiman D."/>
            <person name="Hepburn T."/>
            <person name="Howarth C."/>
            <person name="Jen D."/>
            <person name="Larson L."/>
            <person name="Lewis B."/>
            <person name="Mehta T."/>
            <person name="Park D."/>
            <person name="Pearson M."/>
            <person name="Roberts A."/>
            <person name="Saif S."/>
            <person name="Shenoy N."/>
            <person name="Sisk P."/>
            <person name="Stolte C."/>
            <person name="Sykes S."/>
            <person name="Walk T."/>
            <person name="White J."/>
            <person name="Yandava C."/>
            <person name="Burger G."/>
            <person name="Gray M.W."/>
            <person name="Holland P.W.H."/>
            <person name="King N."/>
            <person name="Lang F.B.F."/>
            <person name="Roger A.J."/>
            <person name="Ruiz-Trillo I."/>
            <person name="Lander E."/>
            <person name="Nusbaum C."/>
        </authorList>
    </citation>
    <scope>NUCLEOTIDE SEQUENCE [LARGE SCALE GENOMIC DNA]</scope>
    <source>
        <strain evidence="2">ATCC 38327</strain>
    </source>
</reference>
<proteinExistence type="predicted"/>
<keyword evidence="2" id="KW-1185">Reference proteome</keyword>
<accession>A0A0L0T3A7</accession>
<protein>
    <submittedName>
        <fullName evidence="1">Uncharacterized protein</fullName>
    </submittedName>
</protein>
<dbReference type="AlphaFoldDB" id="A0A0L0T3A7"/>
<name>A0A0L0T3A7_ALLM3</name>